<dbReference type="GeneID" id="17259032"/>
<dbReference type="PANTHER" id="PTHR21683">
    <property type="entry name" value="COILED-COIL DOMAIN-CONTAINING PROTEIN 42 LIKE-2-LIKE-RELATED"/>
    <property type="match status" value="1"/>
</dbReference>
<dbReference type="KEGG" id="ehx:EMIHUDRAFT_213105"/>
<dbReference type="InterPro" id="IPR025252">
    <property type="entry name" value="DUF4200"/>
</dbReference>
<organism evidence="3 4">
    <name type="scientific">Emiliania huxleyi (strain CCMP1516)</name>
    <dbReference type="NCBI Taxonomy" id="280463"/>
    <lineage>
        <taxon>Eukaryota</taxon>
        <taxon>Haptista</taxon>
        <taxon>Haptophyta</taxon>
        <taxon>Prymnesiophyceae</taxon>
        <taxon>Isochrysidales</taxon>
        <taxon>Noelaerhabdaceae</taxon>
        <taxon>Emiliania</taxon>
    </lineage>
</organism>
<evidence type="ECO:0000256" key="1">
    <source>
        <dbReference type="ARBA" id="ARBA00023054"/>
    </source>
</evidence>
<dbReference type="InterPro" id="IPR051147">
    <property type="entry name" value="CFAP_domain-containing"/>
</dbReference>
<dbReference type="Proteomes" id="UP000013827">
    <property type="component" value="Unassembled WGS sequence"/>
</dbReference>
<accession>A0A0D3INP4</accession>
<name>A0A0D3INP4_EMIH1</name>
<feature type="domain" description="DUF4200" evidence="2">
    <location>
        <begin position="1"/>
        <end position="111"/>
    </location>
</feature>
<reference evidence="4" key="1">
    <citation type="journal article" date="2013" name="Nature">
        <title>Pan genome of the phytoplankton Emiliania underpins its global distribution.</title>
        <authorList>
            <person name="Read B.A."/>
            <person name="Kegel J."/>
            <person name="Klute M.J."/>
            <person name="Kuo A."/>
            <person name="Lefebvre S.C."/>
            <person name="Maumus F."/>
            <person name="Mayer C."/>
            <person name="Miller J."/>
            <person name="Monier A."/>
            <person name="Salamov A."/>
            <person name="Young J."/>
            <person name="Aguilar M."/>
            <person name="Claverie J.M."/>
            <person name="Frickenhaus S."/>
            <person name="Gonzalez K."/>
            <person name="Herman E.K."/>
            <person name="Lin Y.C."/>
            <person name="Napier J."/>
            <person name="Ogata H."/>
            <person name="Sarno A.F."/>
            <person name="Shmutz J."/>
            <person name="Schroeder D."/>
            <person name="de Vargas C."/>
            <person name="Verret F."/>
            <person name="von Dassow P."/>
            <person name="Valentin K."/>
            <person name="Van de Peer Y."/>
            <person name="Wheeler G."/>
            <person name="Dacks J.B."/>
            <person name="Delwiche C.F."/>
            <person name="Dyhrman S.T."/>
            <person name="Glockner G."/>
            <person name="John U."/>
            <person name="Richards T."/>
            <person name="Worden A.Z."/>
            <person name="Zhang X."/>
            <person name="Grigoriev I.V."/>
            <person name="Allen A.E."/>
            <person name="Bidle K."/>
            <person name="Borodovsky M."/>
            <person name="Bowler C."/>
            <person name="Brownlee C."/>
            <person name="Cock J.M."/>
            <person name="Elias M."/>
            <person name="Gladyshev V.N."/>
            <person name="Groth M."/>
            <person name="Guda C."/>
            <person name="Hadaegh A."/>
            <person name="Iglesias-Rodriguez M.D."/>
            <person name="Jenkins J."/>
            <person name="Jones B.M."/>
            <person name="Lawson T."/>
            <person name="Leese F."/>
            <person name="Lindquist E."/>
            <person name="Lobanov A."/>
            <person name="Lomsadze A."/>
            <person name="Malik S.B."/>
            <person name="Marsh M.E."/>
            <person name="Mackinder L."/>
            <person name="Mock T."/>
            <person name="Mueller-Roeber B."/>
            <person name="Pagarete A."/>
            <person name="Parker M."/>
            <person name="Probert I."/>
            <person name="Quesneville H."/>
            <person name="Raines C."/>
            <person name="Rensing S.A."/>
            <person name="Riano-Pachon D.M."/>
            <person name="Richier S."/>
            <person name="Rokitta S."/>
            <person name="Shiraiwa Y."/>
            <person name="Soanes D.M."/>
            <person name="van der Giezen M."/>
            <person name="Wahlund T.M."/>
            <person name="Williams B."/>
            <person name="Wilson W."/>
            <person name="Wolfe G."/>
            <person name="Wurch L.L."/>
        </authorList>
    </citation>
    <scope>NUCLEOTIDE SEQUENCE</scope>
</reference>
<dbReference type="EnsemblProtists" id="EOD12879">
    <property type="protein sequence ID" value="EOD12879"/>
    <property type="gene ID" value="EMIHUDRAFT_213105"/>
</dbReference>
<dbReference type="Pfam" id="PF13863">
    <property type="entry name" value="DUF4200"/>
    <property type="match status" value="1"/>
</dbReference>
<evidence type="ECO:0000313" key="3">
    <source>
        <dbReference type="EnsemblProtists" id="EOD12879"/>
    </source>
</evidence>
<dbReference type="PANTHER" id="PTHR21683:SF2">
    <property type="entry name" value="COILED-COIL DOMAIN-CONTAINING PROTEIN 42 LIKE-2-LIKE"/>
    <property type="match status" value="1"/>
</dbReference>
<protein>
    <recommendedName>
        <fullName evidence="2">DUF4200 domain-containing protein</fullName>
    </recommendedName>
</protein>
<proteinExistence type="predicted"/>
<evidence type="ECO:0000259" key="2">
    <source>
        <dbReference type="Pfam" id="PF13863"/>
    </source>
</evidence>
<dbReference type="AlphaFoldDB" id="A0A0D3INP4"/>
<dbReference type="PaxDb" id="2903-EOD12879"/>
<evidence type="ECO:0000313" key="4">
    <source>
        <dbReference type="Proteomes" id="UP000013827"/>
    </source>
</evidence>
<dbReference type="eggNOG" id="ENOG502QPVT">
    <property type="taxonomic scope" value="Eukaryota"/>
</dbReference>
<keyword evidence="1" id="KW-0175">Coiled coil</keyword>
<reference evidence="3" key="2">
    <citation type="submission" date="2024-10" db="UniProtKB">
        <authorList>
            <consortium name="EnsemblProtists"/>
        </authorList>
    </citation>
    <scope>IDENTIFICATION</scope>
</reference>
<sequence>MAAVQLELDKKKDEFLSRMRRCTEREEELAERQDAIKEQVRKFDKFLKENDAKRARALRKAGEEAKIREAREAERVALEAELLRQRAAQGEIEAALRNLERPEQFLARACEHSDYFEDIEAILRRHEVLEATHADLLARVKTSEEQTLQRREELHETRKRTQTEALVDQKAGTDHSCVRLNRARLDELRLGAQDEEASLASMESGAKDRLRVLGEVTMAIHNLHARAFEKDGWRAGGAGRPPDGEGELLPELLSSVGQRVGDLLDIVATLRHESLSTAGASNA</sequence>
<dbReference type="GO" id="GO:0005856">
    <property type="term" value="C:cytoskeleton"/>
    <property type="evidence" value="ECO:0007669"/>
    <property type="project" value="UniProtKB-ARBA"/>
</dbReference>
<dbReference type="STRING" id="2903.R1DVV5"/>
<dbReference type="HOGENOM" id="CLU_984948_0_0_1"/>
<keyword evidence="4" id="KW-1185">Reference proteome</keyword>
<dbReference type="RefSeq" id="XP_005765308.1">
    <property type="nucleotide sequence ID" value="XM_005765251.1"/>
</dbReference>